<reference evidence="1 2" key="1">
    <citation type="submission" date="2016-10" db="EMBL/GenBank/DDBJ databases">
        <authorList>
            <person name="de Groot N.N."/>
        </authorList>
    </citation>
    <scope>NUCLEOTIDE SEQUENCE [LARGE SCALE GENOMIC DNA]</scope>
    <source>
        <strain evidence="1 2">DSM 1041</strain>
    </source>
</reference>
<dbReference type="AlphaFoldDB" id="A0A1H6QDZ7"/>
<evidence type="ECO:0000313" key="2">
    <source>
        <dbReference type="Proteomes" id="UP000199005"/>
    </source>
</evidence>
<dbReference type="EMBL" id="FNYO01000003">
    <property type="protein sequence ID" value="SEI41931.1"/>
    <property type="molecule type" value="Genomic_DNA"/>
</dbReference>
<name>A0A1H6QDZ7_9GAMM</name>
<sequence length="99" mass="11290">MTQRINLLLLLIVDTITQVSAKGRWTPYFDIGGRYANVSLYFRPQAFDRSAPPGNWPSSKTCYAHIVSATPADEEEYIEELQAMLAFARRHLEDRQEAA</sequence>
<dbReference type="Proteomes" id="UP000199005">
    <property type="component" value="Unassembled WGS sequence"/>
</dbReference>
<accession>A0A1H6QDZ7</accession>
<evidence type="ECO:0000313" key="1">
    <source>
        <dbReference type="EMBL" id="SEI41931.1"/>
    </source>
</evidence>
<dbReference type="RefSeq" id="WP_090896533.1">
    <property type="nucleotide sequence ID" value="NZ_FNYO01000003.1"/>
</dbReference>
<organism evidence="1 2">
    <name type="scientific">Azotobacter beijerinckii</name>
    <dbReference type="NCBI Taxonomy" id="170623"/>
    <lineage>
        <taxon>Bacteria</taxon>
        <taxon>Pseudomonadati</taxon>
        <taxon>Pseudomonadota</taxon>
        <taxon>Gammaproteobacteria</taxon>
        <taxon>Pseudomonadales</taxon>
        <taxon>Pseudomonadaceae</taxon>
        <taxon>Azotobacter</taxon>
    </lineage>
</organism>
<proteinExistence type="predicted"/>
<dbReference type="STRING" id="170623.SAMN04244579_00335"/>
<protein>
    <submittedName>
        <fullName evidence="1">Uncharacterized protein</fullName>
    </submittedName>
</protein>
<gene>
    <name evidence="1" type="ORF">SAMN04244579_00335</name>
</gene>